<evidence type="ECO:0000256" key="3">
    <source>
        <dbReference type="ARBA" id="ARBA00022692"/>
    </source>
</evidence>
<evidence type="ECO:0000256" key="4">
    <source>
        <dbReference type="ARBA" id="ARBA00022989"/>
    </source>
</evidence>
<evidence type="ECO:0000259" key="7">
    <source>
        <dbReference type="Pfam" id="PF02544"/>
    </source>
</evidence>
<evidence type="ECO:0000256" key="2">
    <source>
        <dbReference type="ARBA" id="ARBA00007742"/>
    </source>
</evidence>
<feature type="transmembrane region" description="Helical" evidence="6">
    <location>
        <begin position="123"/>
        <end position="145"/>
    </location>
</feature>
<dbReference type="Proteomes" id="UP000030748">
    <property type="component" value="Unassembled WGS sequence"/>
</dbReference>
<gene>
    <name evidence="8" type="ORF">MIMGU_mgv1a011719mg</name>
</gene>
<comment type="similarity">
    <text evidence="2">Belongs to the steroid 5-alpha reductase family.</text>
</comment>
<dbReference type="PANTHER" id="PTHR10556:SF54">
    <property type="entry name" value="VERY-LONG-CHAIN ENOYL-COA REDUCTASE-LIKE"/>
    <property type="match status" value="1"/>
</dbReference>
<evidence type="ECO:0000256" key="5">
    <source>
        <dbReference type="ARBA" id="ARBA00023136"/>
    </source>
</evidence>
<keyword evidence="3 6" id="KW-0812">Transmembrane</keyword>
<dbReference type="EMBL" id="KI630787">
    <property type="protein sequence ID" value="EYU33152.1"/>
    <property type="molecule type" value="Genomic_DNA"/>
</dbReference>
<feature type="transmembrane region" description="Helical" evidence="6">
    <location>
        <begin position="220"/>
        <end position="243"/>
    </location>
</feature>
<comment type="subcellular location">
    <subcellularLocation>
        <location evidence="1">Membrane</location>
        <topology evidence="1">Multi-pass membrane protein</topology>
    </subcellularLocation>
</comment>
<evidence type="ECO:0000256" key="1">
    <source>
        <dbReference type="ARBA" id="ARBA00004141"/>
    </source>
</evidence>
<feature type="domain" description="3-oxo-5-alpha-steroid 4-dehydrogenase C-terminal" evidence="7">
    <location>
        <begin position="134"/>
        <end position="272"/>
    </location>
</feature>
<proteinExistence type="inferred from homology"/>
<dbReference type="PROSITE" id="PS50244">
    <property type="entry name" value="S5A_REDUCTASE"/>
    <property type="match status" value="1"/>
</dbReference>
<dbReference type="AlphaFoldDB" id="A0A022QWW4"/>
<dbReference type="InterPro" id="IPR001104">
    <property type="entry name" value="3-oxo-5_a-steroid_4-DH_C"/>
</dbReference>
<organism evidence="8 9">
    <name type="scientific">Erythranthe guttata</name>
    <name type="common">Yellow monkey flower</name>
    <name type="synonym">Mimulus guttatus</name>
    <dbReference type="NCBI Taxonomy" id="4155"/>
    <lineage>
        <taxon>Eukaryota</taxon>
        <taxon>Viridiplantae</taxon>
        <taxon>Streptophyta</taxon>
        <taxon>Embryophyta</taxon>
        <taxon>Tracheophyta</taxon>
        <taxon>Spermatophyta</taxon>
        <taxon>Magnoliopsida</taxon>
        <taxon>eudicotyledons</taxon>
        <taxon>Gunneridae</taxon>
        <taxon>Pentapetalae</taxon>
        <taxon>asterids</taxon>
        <taxon>lamiids</taxon>
        <taxon>Lamiales</taxon>
        <taxon>Phrymaceae</taxon>
        <taxon>Erythranthe</taxon>
    </lineage>
</organism>
<dbReference type="GO" id="GO:0016020">
    <property type="term" value="C:membrane"/>
    <property type="evidence" value="ECO:0007669"/>
    <property type="project" value="UniProtKB-SubCell"/>
</dbReference>
<dbReference type="STRING" id="4155.A0A022QWW4"/>
<dbReference type="GO" id="GO:0016491">
    <property type="term" value="F:oxidoreductase activity"/>
    <property type="evidence" value="ECO:0000318"/>
    <property type="project" value="GO_Central"/>
</dbReference>
<feature type="transmembrane region" description="Helical" evidence="6">
    <location>
        <begin position="24"/>
        <end position="43"/>
    </location>
</feature>
<dbReference type="OMA" id="AVICPHY"/>
<dbReference type="Pfam" id="PF02544">
    <property type="entry name" value="Steroid_dh"/>
    <property type="match status" value="1"/>
</dbReference>
<dbReference type="GO" id="GO:0006629">
    <property type="term" value="P:lipid metabolic process"/>
    <property type="evidence" value="ECO:0007669"/>
    <property type="project" value="InterPro"/>
</dbReference>
<dbReference type="FunFam" id="1.20.120.1630:FF:000017">
    <property type="entry name" value="3-oxo-5-alpha-steroid 4-dehydrogenase family protein"/>
    <property type="match status" value="1"/>
</dbReference>
<accession>A0A022QWW4</accession>
<evidence type="ECO:0000313" key="8">
    <source>
        <dbReference type="EMBL" id="EYU33152.1"/>
    </source>
</evidence>
<dbReference type="OrthoDB" id="5788137at2759"/>
<reference evidence="8 9" key="1">
    <citation type="journal article" date="2013" name="Proc. Natl. Acad. Sci. U.S.A.">
        <title>Fine-scale variation in meiotic recombination in Mimulus inferred from population shotgun sequencing.</title>
        <authorList>
            <person name="Hellsten U."/>
            <person name="Wright K.M."/>
            <person name="Jenkins J."/>
            <person name="Shu S."/>
            <person name="Yuan Y."/>
            <person name="Wessler S.R."/>
            <person name="Schmutz J."/>
            <person name="Willis J.H."/>
            <person name="Rokhsar D.S."/>
        </authorList>
    </citation>
    <scope>NUCLEOTIDE SEQUENCE [LARGE SCALE GENOMIC DNA]</scope>
    <source>
        <strain evidence="9">cv. DUN x IM62</strain>
    </source>
</reference>
<name>A0A022QWW4_ERYGU</name>
<sequence>MMMMIGEIVGGCVYEEHSSFSEQAFYAVTLLWLLFLCTTEIIGNHLQYSKFWNSTSSNKSKLQIMLSSKIGMLILYTPALLAAASSFALLPNGGGGIRFPMLKSALTIHFLKRDLETLFIHKYSGFVALESAVFISATYFTMAAGTLYFQHQTRNFPEPSTDLKYIGVLLFTVGICGNFYHHYFLSKLRNKSDKGYKIPTGGLFGLVICPHYLFEIITFIGISFISQTLFMYLCAVGSTFYLIPRSFATRKWYVSKFENFPKNVKALIPYVL</sequence>
<keyword evidence="9" id="KW-1185">Reference proteome</keyword>
<dbReference type="PANTHER" id="PTHR10556">
    <property type="entry name" value="3-OXO-5-ALPHA-STEROID 4-DEHYDROGENASE"/>
    <property type="match status" value="1"/>
</dbReference>
<feature type="transmembrane region" description="Helical" evidence="6">
    <location>
        <begin position="165"/>
        <end position="184"/>
    </location>
</feature>
<dbReference type="KEGG" id="egt:105962678"/>
<dbReference type="GO" id="GO:0016627">
    <property type="term" value="F:oxidoreductase activity, acting on the CH-CH group of donors"/>
    <property type="evidence" value="ECO:0007669"/>
    <property type="project" value="InterPro"/>
</dbReference>
<dbReference type="PhylomeDB" id="A0A022QWW4"/>
<protein>
    <recommendedName>
        <fullName evidence="7">3-oxo-5-alpha-steroid 4-dehydrogenase C-terminal domain-containing protein</fullName>
    </recommendedName>
</protein>
<evidence type="ECO:0000313" key="9">
    <source>
        <dbReference type="Proteomes" id="UP000030748"/>
    </source>
</evidence>
<dbReference type="eggNOG" id="KOG1638">
    <property type="taxonomic scope" value="Eukaryota"/>
</dbReference>
<keyword evidence="5 6" id="KW-0472">Membrane</keyword>
<feature type="transmembrane region" description="Helical" evidence="6">
    <location>
        <begin position="64"/>
        <end position="89"/>
    </location>
</feature>
<feature type="transmembrane region" description="Helical" evidence="6">
    <location>
        <begin position="196"/>
        <end position="214"/>
    </location>
</feature>
<dbReference type="Gene3D" id="1.20.120.1630">
    <property type="match status" value="1"/>
</dbReference>
<dbReference type="InterPro" id="IPR039357">
    <property type="entry name" value="SRD5A/TECR"/>
</dbReference>
<keyword evidence="4 6" id="KW-1133">Transmembrane helix</keyword>
<evidence type="ECO:0000256" key="6">
    <source>
        <dbReference type="SAM" id="Phobius"/>
    </source>
</evidence>